<evidence type="ECO:0000259" key="2">
    <source>
        <dbReference type="Pfam" id="PF06114"/>
    </source>
</evidence>
<reference evidence="3 4" key="1">
    <citation type="journal article" date="1994" name="Int. J. Syst. Bacteriol.">
        <title>Phylogenetic positions of novel aerobic, bacteriochlorophyll a-containing bacteria and description of Roseococcus thiosulfatophilus gen. nov., sp. nov., Erythromicrobium ramosum gen. nov., sp. nov., and Erythrobacter litoralis sp. nov.</title>
        <authorList>
            <person name="Yurkov V."/>
            <person name="Stackebrandt E."/>
            <person name="Holmes A."/>
            <person name="Fuerst J.A."/>
            <person name="Hugenholtz P."/>
            <person name="Golecki J."/>
            <person name="Gad'on N."/>
            <person name="Gorlenko V.M."/>
            <person name="Kompantseva E.I."/>
            <person name="Drews G."/>
        </authorList>
    </citation>
    <scope>NUCLEOTIDE SEQUENCE [LARGE SCALE GENOMIC DNA]</scope>
    <source>
        <strain evidence="3 4">KR-99</strain>
    </source>
</reference>
<accession>A0A7V8RC01</accession>
<gene>
    <name evidence="3" type="ORF">FG486_04880</name>
</gene>
<keyword evidence="4" id="KW-1185">Reference proteome</keyword>
<name>A0A7V8RC01_9SPHN</name>
<keyword evidence="1" id="KW-0472">Membrane</keyword>
<evidence type="ECO:0000313" key="3">
    <source>
        <dbReference type="EMBL" id="MBA1373662.1"/>
    </source>
</evidence>
<protein>
    <submittedName>
        <fullName evidence="3">ImmA/IrrE family metallo-endopeptidase</fullName>
    </submittedName>
</protein>
<dbReference type="Proteomes" id="UP000589292">
    <property type="component" value="Unassembled WGS sequence"/>
</dbReference>
<comment type="caution">
    <text evidence="3">The sequence shown here is derived from an EMBL/GenBank/DDBJ whole genome shotgun (WGS) entry which is preliminary data.</text>
</comment>
<dbReference type="InterPro" id="IPR010359">
    <property type="entry name" value="IrrE_HExxH"/>
</dbReference>
<sequence length="511" mass="57052">MAGTCCVFHNGVYSTPVRPTGDWQTERSCNALYRLGAFGKRRLDYRRYRVSIICRRKAGLEGWGMDRRHLLVDMVWNGRSGISSRCGVSFRLAGFPAGPALGLPDWSWNDRCCRSPHSSFGVTWSYLGKFLAAFVIVNALAWSLCASWALFCLLKVRDRQPRRLKEYDDPLPTFAAVEPFEAGMPAPSLPQSSPVPPWEFEPQLACPARDANRETQLRELMGLALTAPTPDAVLEFSAFASRLKRLGPYNIMMVYAQRPGALAVGSRREWALAGQTVRPDALPILILRPNGPIAQVFELEDTLPVQEKDPRRNAFAATGEFKPETLNAMVRNLTTPTKRSLKLEVTFASLGSDYAGWVSQQTSLPLEPDLVIQGQPGLDALTPGHLKGHWRVMINSRLTPAEQFSTLLHELGHLFCGHAGAFDQGNPQAEEYGWPDRSHLPHSAREVEAELVAWHISERWGLVTGSALYLRPYLEAAADEIRCIDLDRVIRAIAKIERFIPRVPPSSKRKS</sequence>
<organism evidence="3 4">
    <name type="scientific">Sphingomonas ursincola</name>
    <dbReference type="NCBI Taxonomy" id="56361"/>
    <lineage>
        <taxon>Bacteria</taxon>
        <taxon>Pseudomonadati</taxon>
        <taxon>Pseudomonadota</taxon>
        <taxon>Alphaproteobacteria</taxon>
        <taxon>Sphingomonadales</taxon>
        <taxon>Sphingomonadaceae</taxon>
        <taxon>Sphingomonas</taxon>
    </lineage>
</organism>
<feature type="domain" description="IrrE N-terminal-like" evidence="2">
    <location>
        <begin position="389"/>
        <end position="424"/>
    </location>
</feature>
<dbReference type="EMBL" id="VDES01000001">
    <property type="protein sequence ID" value="MBA1373662.1"/>
    <property type="molecule type" value="Genomic_DNA"/>
</dbReference>
<feature type="transmembrane region" description="Helical" evidence="1">
    <location>
        <begin position="130"/>
        <end position="154"/>
    </location>
</feature>
<dbReference type="AlphaFoldDB" id="A0A7V8RC01"/>
<proteinExistence type="predicted"/>
<evidence type="ECO:0000256" key="1">
    <source>
        <dbReference type="SAM" id="Phobius"/>
    </source>
</evidence>
<keyword evidence="1" id="KW-0812">Transmembrane</keyword>
<evidence type="ECO:0000313" key="4">
    <source>
        <dbReference type="Proteomes" id="UP000589292"/>
    </source>
</evidence>
<keyword evidence="1" id="KW-1133">Transmembrane helix</keyword>
<dbReference type="Pfam" id="PF06114">
    <property type="entry name" value="Peptidase_M78"/>
    <property type="match status" value="1"/>
</dbReference>